<reference evidence="1" key="2">
    <citation type="journal article" date="2021" name="PeerJ">
        <title>Extensive microbial diversity within the chicken gut microbiome revealed by metagenomics and culture.</title>
        <authorList>
            <person name="Gilroy R."/>
            <person name="Ravi A."/>
            <person name="Getino M."/>
            <person name="Pursley I."/>
            <person name="Horton D.L."/>
            <person name="Alikhan N.F."/>
            <person name="Baker D."/>
            <person name="Gharbi K."/>
            <person name="Hall N."/>
            <person name="Watson M."/>
            <person name="Adriaenssens E.M."/>
            <person name="Foster-Nyarko E."/>
            <person name="Jarju S."/>
            <person name="Secka A."/>
            <person name="Antonio M."/>
            <person name="Oren A."/>
            <person name="Chaudhuri R.R."/>
            <person name="La Ragione R."/>
            <person name="Hildebrand F."/>
            <person name="Pallen M.J."/>
        </authorList>
    </citation>
    <scope>NUCLEOTIDE SEQUENCE</scope>
    <source>
        <strain evidence="1">CHK176-6737</strain>
    </source>
</reference>
<accession>A0A9D1MTP4</accession>
<dbReference type="NCBIfam" id="TIGR01537">
    <property type="entry name" value="portal_HK97"/>
    <property type="match status" value="1"/>
</dbReference>
<gene>
    <name evidence="1" type="ORF">IAD23_02490</name>
</gene>
<dbReference type="EMBL" id="DVNM01000013">
    <property type="protein sequence ID" value="HIU68812.1"/>
    <property type="molecule type" value="Genomic_DNA"/>
</dbReference>
<organism evidence="1 2">
    <name type="scientific">Candidatus Scybalenecus merdavium</name>
    <dbReference type="NCBI Taxonomy" id="2840939"/>
    <lineage>
        <taxon>Bacteria</taxon>
        <taxon>Bacillati</taxon>
        <taxon>Bacillota</taxon>
        <taxon>Clostridia</taxon>
        <taxon>Eubacteriales</taxon>
        <taxon>Oscillospiraceae</taxon>
        <taxon>Oscillospiraceae incertae sedis</taxon>
        <taxon>Candidatus Scybalenecus</taxon>
    </lineage>
</organism>
<dbReference type="Proteomes" id="UP000824125">
    <property type="component" value="Unassembled WGS sequence"/>
</dbReference>
<dbReference type="InterPro" id="IPR006427">
    <property type="entry name" value="Portal_HK97"/>
</dbReference>
<dbReference type="Pfam" id="PF04860">
    <property type="entry name" value="Phage_portal"/>
    <property type="match status" value="1"/>
</dbReference>
<name>A0A9D1MTP4_9FIRM</name>
<comment type="caution">
    <text evidence="1">The sequence shown here is derived from an EMBL/GenBank/DDBJ whole genome shotgun (WGS) entry which is preliminary data.</text>
</comment>
<evidence type="ECO:0000313" key="1">
    <source>
        <dbReference type="EMBL" id="HIU68812.1"/>
    </source>
</evidence>
<dbReference type="InterPro" id="IPR006944">
    <property type="entry name" value="Phage/GTA_portal"/>
</dbReference>
<evidence type="ECO:0000313" key="2">
    <source>
        <dbReference type="Proteomes" id="UP000824125"/>
    </source>
</evidence>
<dbReference type="AlphaFoldDB" id="A0A9D1MTP4"/>
<reference evidence="1" key="1">
    <citation type="submission" date="2020-10" db="EMBL/GenBank/DDBJ databases">
        <authorList>
            <person name="Gilroy R."/>
        </authorList>
    </citation>
    <scope>NUCLEOTIDE SEQUENCE</scope>
    <source>
        <strain evidence="1">CHK176-6737</strain>
    </source>
</reference>
<proteinExistence type="predicted"/>
<sequence>MVCTGYTRLSQNPEIVGAVNRVAELIAGMTIHLIANGKNGDERIKNELSRKLDIDPNRYMTKRTFIAAIVRNLLLEGDGNSVALPETQGGYLQNIWPIDPGAVSFVPDGWGYTVRINGQAFDPDDVLHFVINPDPHYPWRGTGYRVALKDVLQNLKQAGETKKGFMESKWKPSLIISADGMTDGMGDPVGRREILDSYIATTQAGEPWLVPAETFNIQEVRPLSLNDLAINDAVEIDKKTAAAVVGVPPFLVGVGDFKPDEWNNFVNTKLRAICGALEQEFTRKLLRSPSWYFRFNSRSLYTYDIETLSTVGANMYTRGIMTGNEVRDWLAMTPMEGLDELVILENYIPAGMIGDQKKLNGGENNATTNA</sequence>
<protein>
    <submittedName>
        <fullName evidence="1">Phage portal protein</fullName>
    </submittedName>
</protein>